<dbReference type="EMBL" id="JARJCN010000003">
    <property type="protein sequence ID" value="KAJ7102407.1"/>
    <property type="molecule type" value="Genomic_DNA"/>
</dbReference>
<evidence type="ECO:0000256" key="1">
    <source>
        <dbReference type="SAM" id="MobiDB-lite"/>
    </source>
</evidence>
<evidence type="ECO:0000313" key="3">
    <source>
        <dbReference type="Proteomes" id="UP001222325"/>
    </source>
</evidence>
<gene>
    <name evidence="2" type="ORF">B0H15DRAFT_943322</name>
</gene>
<protein>
    <submittedName>
        <fullName evidence="2">Uncharacterized protein</fullName>
    </submittedName>
</protein>
<accession>A0AAD6XYU8</accession>
<organism evidence="2 3">
    <name type="scientific">Mycena belliarum</name>
    <dbReference type="NCBI Taxonomy" id="1033014"/>
    <lineage>
        <taxon>Eukaryota</taxon>
        <taxon>Fungi</taxon>
        <taxon>Dikarya</taxon>
        <taxon>Basidiomycota</taxon>
        <taxon>Agaricomycotina</taxon>
        <taxon>Agaricomycetes</taxon>
        <taxon>Agaricomycetidae</taxon>
        <taxon>Agaricales</taxon>
        <taxon>Marasmiineae</taxon>
        <taxon>Mycenaceae</taxon>
        <taxon>Mycena</taxon>
    </lineage>
</organism>
<evidence type="ECO:0000313" key="2">
    <source>
        <dbReference type="EMBL" id="KAJ7102407.1"/>
    </source>
</evidence>
<comment type="caution">
    <text evidence="2">The sequence shown here is derived from an EMBL/GenBank/DDBJ whole genome shotgun (WGS) entry which is preliminary data.</text>
</comment>
<sequence>MPASTYISSLPHPGPPPTSPLPPLPMKAGTVKRARRVPTKKVSPPAPRIPEGYAFAPPSVPLTYPASYHLIPAGPMNAAPKRKRPVFQTLTNLADKVRLPKRKELVADLADESFCCRGGQVL</sequence>
<feature type="region of interest" description="Disordered" evidence="1">
    <location>
        <begin position="1"/>
        <end position="50"/>
    </location>
</feature>
<reference evidence="2" key="1">
    <citation type="submission" date="2023-03" db="EMBL/GenBank/DDBJ databases">
        <title>Massive genome expansion in bonnet fungi (Mycena s.s.) driven by repeated elements and novel gene families across ecological guilds.</title>
        <authorList>
            <consortium name="Lawrence Berkeley National Laboratory"/>
            <person name="Harder C.B."/>
            <person name="Miyauchi S."/>
            <person name="Viragh M."/>
            <person name="Kuo A."/>
            <person name="Thoen E."/>
            <person name="Andreopoulos B."/>
            <person name="Lu D."/>
            <person name="Skrede I."/>
            <person name="Drula E."/>
            <person name="Henrissat B."/>
            <person name="Morin E."/>
            <person name="Kohler A."/>
            <person name="Barry K."/>
            <person name="LaButti K."/>
            <person name="Morin E."/>
            <person name="Salamov A."/>
            <person name="Lipzen A."/>
            <person name="Mereny Z."/>
            <person name="Hegedus B."/>
            <person name="Baldrian P."/>
            <person name="Stursova M."/>
            <person name="Weitz H."/>
            <person name="Taylor A."/>
            <person name="Grigoriev I.V."/>
            <person name="Nagy L.G."/>
            <person name="Martin F."/>
            <person name="Kauserud H."/>
        </authorList>
    </citation>
    <scope>NUCLEOTIDE SEQUENCE</scope>
    <source>
        <strain evidence="2">CBHHK173m</strain>
    </source>
</reference>
<dbReference type="Proteomes" id="UP001222325">
    <property type="component" value="Unassembled WGS sequence"/>
</dbReference>
<dbReference type="AlphaFoldDB" id="A0AAD6XYU8"/>
<feature type="compositionally biased region" description="Pro residues" evidence="1">
    <location>
        <begin position="12"/>
        <end position="25"/>
    </location>
</feature>
<name>A0AAD6XYU8_9AGAR</name>
<feature type="compositionally biased region" description="Basic residues" evidence="1">
    <location>
        <begin position="30"/>
        <end position="39"/>
    </location>
</feature>
<proteinExistence type="predicted"/>
<keyword evidence="3" id="KW-1185">Reference proteome</keyword>